<reference evidence="4" key="1">
    <citation type="submission" date="2022-11" db="EMBL/GenBank/DDBJ databases">
        <title>Centuries of genome instability and evolution in soft-shell clam transmissible cancer (bioRxiv).</title>
        <authorList>
            <person name="Hart S.F.M."/>
            <person name="Yonemitsu M.A."/>
            <person name="Giersch R.M."/>
            <person name="Beal B.F."/>
            <person name="Arriagada G."/>
            <person name="Davis B.W."/>
            <person name="Ostrander E.A."/>
            <person name="Goff S.P."/>
            <person name="Metzger M.J."/>
        </authorList>
    </citation>
    <scope>NUCLEOTIDE SEQUENCE</scope>
    <source>
        <strain evidence="4">MELC-2E11</strain>
        <tissue evidence="4">Siphon/mantle</tissue>
    </source>
</reference>
<accession>A0ABY7G389</accession>
<dbReference type="PANTHER" id="PTHR46333:SF2">
    <property type="entry name" value="CYTOKINESIS PROTEIN 3"/>
    <property type="match status" value="1"/>
</dbReference>
<keyword evidence="5" id="KW-1185">Reference proteome</keyword>
<evidence type="ECO:0000256" key="2">
    <source>
        <dbReference type="SAM" id="MobiDB-lite"/>
    </source>
</evidence>
<dbReference type="EMBL" id="CP111026">
    <property type="protein sequence ID" value="WAR27989.1"/>
    <property type="molecule type" value="Genomic_DNA"/>
</dbReference>
<dbReference type="Proteomes" id="UP001164746">
    <property type="component" value="Chromosome 15"/>
</dbReference>
<evidence type="ECO:0000313" key="5">
    <source>
        <dbReference type="Proteomes" id="UP001164746"/>
    </source>
</evidence>
<sequence length="755" mass="87265">MGCASSDLNQPPPAGRPRPRAKHSNQLVLTELSDLEDEYTLPTPQLPQYKGRETKANGLIKENREAQAIREVKVKKRAKDQEVKRMQEQKLEERRRQEKHNFQLVKEDEALFRRKQAEVQEEIARKHEQLVKLEEQANRGLREQEIKQKFMEGQNVDANGNFVFEPETTTRKNVAHEPTVQNPAKFNLTGITRSGWGFEDLAVQEVDQRDPEPRPPTYRKRDIVHNTHQFNMFDKHAVKAPFSARESVAALVTYFREGAENHLQLVRMFYRWITFNVAFDVDGYYGESQLQSVEAEDVLGTCVTISEGYANLLAAMCRFEGIPVKVIQGIVKGYEYQIGDIINFTESHLCHFWNAVYINRNWFFIDCSWGAGHVDRKRKWNRHFQEFYFIVDPDKMIVDHFPFMDGDLRASSRWQLLASPISANSFNQRLKLERAALEWDVKPVTHTQHHIITVSRELDVRLQEVADVLEEYSVQLQRKDGSRNLDRFFFACKLDNRTLKITVRPPEPVDYLLNIYGQKSLDAAGKSELLVTYILKCIDVHQQLRQFPPNFRIFGAVPSYSKFGFSSDITKCCEYTCNSGEMILPLKTKRNVKCMAKLEHIDERVDLTNYCLITAKDRGISIKMRFPFEGYYKFTLFGKEEDDGNFRPVATFMVDCNQASHVHSGFPVAFEAALELKCTLYKPLWKDLPANSTINIVIGCPNIVKASVMYHDLEMDENHVFEGTVTTPPAGQPFTIYGQKNEKSPLVGLFHFTIF</sequence>
<name>A0ABY7G389_MYAAR</name>
<dbReference type="PANTHER" id="PTHR46333">
    <property type="entry name" value="CYTOKINESIS PROTEIN 3"/>
    <property type="match status" value="1"/>
</dbReference>
<dbReference type="InterPro" id="IPR052557">
    <property type="entry name" value="CAP/Cytokinesis_protein"/>
</dbReference>
<keyword evidence="1" id="KW-0175">Coiled coil</keyword>
<proteinExistence type="predicted"/>
<protein>
    <submittedName>
        <fullName evidence="4">KY-like protein</fullName>
    </submittedName>
</protein>
<evidence type="ECO:0000256" key="1">
    <source>
        <dbReference type="SAM" id="Coils"/>
    </source>
</evidence>
<organism evidence="4 5">
    <name type="scientific">Mya arenaria</name>
    <name type="common">Soft-shell clam</name>
    <dbReference type="NCBI Taxonomy" id="6604"/>
    <lineage>
        <taxon>Eukaryota</taxon>
        <taxon>Metazoa</taxon>
        <taxon>Spiralia</taxon>
        <taxon>Lophotrochozoa</taxon>
        <taxon>Mollusca</taxon>
        <taxon>Bivalvia</taxon>
        <taxon>Autobranchia</taxon>
        <taxon>Heteroconchia</taxon>
        <taxon>Euheterodonta</taxon>
        <taxon>Imparidentia</taxon>
        <taxon>Neoheterodontei</taxon>
        <taxon>Myida</taxon>
        <taxon>Myoidea</taxon>
        <taxon>Myidae</taxon>
        <taxon>Mya</taxon>
    </lineage>
</organism>
<gene>
    <name evidence="4" type="ORF">MAR_013693</name>
</gene>
<dbReference type="InterPro" id="IPR038765">
    <property type="entry name" value="Papain-like_cys_pep_sf"/>
</dbReference>
<dbReference type="SUPFAM" id="SSF54001">
    <property type="entry name" value="Cysteine proteinases"/>
    <property type="match status" value="1"/>
</dbReference>
<evidence type="ECO:0000313" key="4">
    <source>
        <dbReference type="EMBL" id="WAR27989.1"/>
    </source>
</evidence>
<evidence type="ECO:0000259" key="3">
    <source>
        <dbReference type="SMART" id="SM00460"/>
    </source>
</evidence>
<feature type="region of interest" description="Disordered" evidence="2">
    <location>
        <begin position="1"/>
        <end position="24"/>
    </location>
</feature>
<dbReference type="Pfam" id="PF23265">
    <property type="entry name" value="Ig-like_KY"/>
    <property type="match status" value="2"/>
</dbReference>
<feature type="coiled-coil region" evidence="1">
    <location>
        <begin position="69"/>
        <end position="144"/>
    </location>
</feature>
<dbReference type="SMART" id="SM00460">
    <property type="entry name" value="TGc"/>
    <property type="match status" value="1"/>
</dbReference>
<dbReference type="Pfam" id="PF01841">
    <property type="entry name" value="Transglut_core"/>
    <property type="match status" value="1"/>
</dbReference>
<dbReference type="Gene3D" id="3.10.620.30">
    <property type="match status" value="1"/>
</dbReference>
<dbReference type="InterPro" id="IPR056564">
    <property type="entry name" value="Ig-like_KY"/>
</dbReference>
<feature type="domain" description="Transglutaminase-like" evidence="3">
    <location>
        <begin position="298"/>
        <end position="369"/>
    </location>
</feature>
<dbReference type="InterPro" id="IPR002931">
    <property type="entry name" value="Transglutaminase-like"/>
</dbReference>